<dbReference type="Proteomes" id="UP000658997">
    <property type="component" value="Unassembled WGS sequence"/>
</dbReference>
<evidence type="ECO:0000313" key="5">
    <source>
        <dbReference type="EMBL" id="SYW82475.1"/>
    </source>
</evidence>
<evidence type="ECO:0000313" key="4">
    <source>
        <dbReference type="EMBL" id="SAM76625.1"/>
    </source>
</evidence>
<evidence type="ECO:0000256" key="2">
    <source>
        <dbReference type="ARBA" id="ARBA00023054"/>
    </source>
</evidence>
<feature type="compositionally biased region" description="Basic and acidic residues" evidence="3">
    <location>
        <begin position="484"/>
        <end position="493"/>
    </location>
</feature>
<evidence type="ECO:0000256" key="3">
    <source>
        <dbReference type="SAM" id="MobiDB-lite"/>
    </source>
</evidence>
<feature type="compositionally biased region" description="Basic and acidic residues" evidence="3">
    <location>
        <begin position="454"/>
        <end position="474"/>
    </location>
</feature>
<feature type="compositionally biased region" description="Low complexity" evidence="3">
    <location>
        <begin position="205"/>
        <end position="219"/>
    </location>
</feature>
<protein>
    <submittedName>
        <fullName evidence="4">Uncharacterized protein</fullName>
    </submittedName>
</protein>
<dbReference type="EMBL" id="ULHB01000112">
    <property type="protein sequence ID" value="SYW82475.1"/>
    <property type="molecule type" value="Genomic_DNA"/>
</dbReference>
<dbReference type="SMART" id="SM00784">
    <property type="entry name" value="SPT2"/>
    <property type="match status" value="1"/>
</dbReference>
<name>A0A1K0GZK2_9BASI</name>
<dbReference type="EMBL" id="LT558119">
    <property type="protein sequence ID" value="SAM76625.1"/>
    <property type="molecule type" value="Genomic_DNA"/>
</dbReference>
<evidence type="ECO:0000313" key="6">
    <source>
        <dbReference type="Proteomes" id="UP000179920"/>
    </source>
</evidence>
<reference evidence="4" key="2">
    <citation type="submission" date="2016-04" db="EMBL/GenBank/DDBJ databases">
        <authorList>
            <person name="Evans L.H."/>
            <person name="Alamgir A."/>
            <person name="Owens N."/>
            <person name="Weber N.D."/>
            <person name="Virtaneva K."/>
            <person name="Barbian K."/>
            <person name="Babar A."/>
            <person name="Rosenke K."/>
        </authorList>
    </citation>
    <scope>NUCLEOTIDE SEQUENCE</scope>
    <source>
        <strain evidence="4">UB2112</strain>
    </source>
</reference>
<dbReference type="AlphaFoldDB" id="A0A1K0GZK2"/>
<dbReference type="PANTHER" id="PTHR22691">
    <property type="entry name" value="YEAST SPT2-RELATED"/>
    <property type="match status" value="1"/>
</dbReference>
<dbReference type="GO" id="GO:0006360">
    <property type="term" value="P:transcription by RNA polymerase I"/>
    <property type="evidence" value="ECO:0007669"/>
    <property type="project" value="TreeGrafter"/>
</dbReference>
<feature type="compositionally biased region" description="Low complexity" evidence="3">
    <location>
        <begin position="437"/>
        <end position="453"/>
    </location>
</feature>
<evidence type="ECO:0000256" key="1">
    <source>
        <dbReference type="ARBA" id="ARBA00006461"/>
    </source>
</evidence>
<feature type="compositionally biased region" description="Acidic residues" evidence="3">
    <location>
        <begin position="494"/>
        <end position="518"/>
    </location>
</feature>
<feature type="compositionally biased region" description="Basic and acidic residues" evidence="3">
    <location>
        <begin position="152"/>
        <end position="163"/>
    </location>
</feature>
<accession>A0A1K0GZK2</accession>
<feature type="compositionally biased region" description="Basic and acidic residues" evidence="3">
    <location>
        <begin position="178"/>
        <end position="190"/>
    </location>
</feature>
<feature type="region of interest" description="Disordered" evidence="3">
    <location>
        <begin position="541"/>
        <end position="578"/>
    </location>
</feature>
<sequence length="596" mass="65892">MSSYAQLKELALKKAEEEQAALNRERERKEREAAAKLAAREAQEREQKERERKILLQRMARQKEEEARERLRKEQAVKLQQGKVAEDETAARGKGNLTSKQNLAGSSKLKSSTHFGSTQRIDLSDRLRGSSSNGNAPGRKRKADEDDFVGNRLDKSPTKKADRSASSSAPKRKAIPLTREEKQAMKRAREFGSLPKLPPIGRLTSGSGSSRNSPSLSSGEAESASRLSVRAHLAKDNGLVALGTKKRDHRSIDEIERDLRKLKEAKGQGRSDAPSQVELEREAALLRRQKAMEEKRKADQEAKERAALRQAEIDDGDDSKDGLFGSDDDVDDSMRRKSSQAKMNKPSERPRVSAKGAQSGAASVVRPSAAPQPKEQKPIASRPPGGINPADFLPGAPLRPEAMARLTQKAKSTPDAASSRRSPDSDPASRAKRPAADPKSSPAPAAAATSAAPPKRETARDRFIREQEEKKKADAASGANGGGGRDRRVRSPDEYDSEERDYEDDYESDGVDDDEDGEGGGQSYRDEIWKLFGKDRKKYASRVVDSDDDMEADAASVLQEELRSSKQAREEDLREEQLEKQREREKLLRKQGLKRS</sequence>
<dbReference type="InterPro" id="IPR013256">
    <property type="entry name" value="Chromatin_SPT2"/>
</dbReference>
<comment type="similarity">
    <text evidence="1">Belongs to the SPT2 family.</text>
</comment>
<dbReference type="GO" id="GO:0042393">
    <property type="term" value="F:histone binding"/>
    <property type="evidence" value="ECO:0007669"/>
    <property type="project" value="TreeGrafter"/>
</dbReference>
<dbReference type="PANTHER" id="PTHR22691:SF8">
    <property type="entry name" value="PROTEIN SPT2 HOMOLOG"/>
    <property type="match status" value="1"/>
</dbReference>
<keyword evidence="7" id="KW-1185">Reference proteome</keyword>
<feature type="compositionally biased region" description="Basic and acidic residues" evidence="3">
    <location>
        <begin position="250"/>
        <end position="269"/>
    </location>
</feature>
<dbReference type="GO" id="GO:0006334">
    <property type="term" value="P:nucleosome assembly"/>
    <property type="evidence" value="ECO:0007669"/>
    <property type="project" value="TreeGrafter"/>
</dbReference>
<dbReference type="GO" id="GO:0005730">
    <property type="term" value="C:nucleolus"/>
    <property type="evidence" value="ECO:0007669"/>
    <property type="project" value="TreeGrafter"/>
</dbReference>
<proteinExistence type="inferred from homology"/>
<keyword evidence="2" id="KW-0175">Coiled coil</keyword>
<feature type="compositionally biased region" description="Basic and acidic residues" evidence="3">
    <location>
        <begin position="17"/>
        <end position="54"/>
    </location>
</feature>
<feature type="compositionally biased region" description="Basic and acidic residues" evidence="3">
    <location>
        <begin position="278"/>
        <end position="307"/>
    </location>
</feature>
<reference evidence="6" key="1">
    <citation type="submission" date="2016-04" db="EMBL/GenBank/DDBJ databases">
        <authorList>
            <person name="Guldener U."/>
            <person name="Guldener U."/>
        </authorList>
    </citation>
    <scope>NUCLEOTIDE SEQUENCE [LARGE SCALE GENOMIC DNA]</scope>
    <source>
        <strain evidence="6">UB2112</strain>
    </source>
</reference>
<gene>
    <name evidence="5" type="ORF">UBRO2_04597</name>
    <name evidence="4" type="ORF">UBRO_01557</name>
</gene>
<feature type="compositionally biased region" description="Basic and acidic residues" evidence="3">
    <location>
        <begin position="560"/>
        <end position="578"/>
    </location>
</feature>
<reference evidence="5" key="3">
    <citation type="submission" date="2018-08" db="EMBL/GenBank/DDBJ databases">
        <authorList>
            <person name="Guldener U."/>
        </authorList>
    </citation>
    <scope>NUCLEOTIDE SEQUENCE</scope>
    <source>
        <strain evidence="5">UB2</strain>
    </source>
</reference>
<feature type="compositionally biased region" description="Basic and acidic residues" evidence="3">
    <location>
        <begin position="61"/>
        <end position="76"/>
    </location>
</feature>
<dbReference type="Proteomes" id="UP000179920">
    <property type="component" value="Chromosome III"/>
</dbReference>
<dbReference type="OrthoDB" id="6259853at2759"/>
<feature type="compositionally biased region" description="Polar residues" evidence="3">
    <location>
        <begin position="96"/>
        <end position="121"/>
    </location>
</feature>
<evidence type="ECO:0000313" key="7">
    <source>
        <dbReference type="Proteomes" id="UP000658997"/>
    </source>
</evidence>
<dbReference type="GO" id="GO:0003677">
    <property type="term" value="F:DNA binding"/>
    <property type="evidence" value="ECO:0007669"/>
    <property type="project" value="TreeGrafter"/>
</dbReference>
<organism evidence="4 6">
    <name type="scientific">Ustilago bromivora</name>
    <dbReference type="NCBI Taxonomy" id="307758"/>
    <lineage>
        <taxon>Eukaryota</taxon>
        <taxon>Fungi</taxon>
        <taxon>Dikarya</taxon>
        <taxon>Basidiomycota</taxon>
        <taxon>Ustilaginomycotina</taxon>
        <taxon>Ustilaginomycetes</taxon>
        <taxon>Ustilaginales</taxon>
        <taxon>Ustilaginaceae</taxon>
        <taxon>Ustilago</taxon>
    </lineage>
</organism>
<dbReference type="Pfam" id="PF08243">
    <property type="entry name" value="SPT2"/>
    <property type="match status" value="1"/>
</dbReference>
<feature type="region of interest" description="Disordered" evidence="3">
    <location>
        <begin position="17"/>
        <end position="524"/>
    </location>
</feature>